<evidence type="ECO:0000256" key="1">
    <source>
        <dbReference type="ARBA" id="ARBA00005234"/>
    </source>
</evidence>
<feature type="region of interest" description="Disordered" evidence="4">
    <location>
        <begin position="565"/>
        <end position="647"/>
    </location>
</feature>
<feature type="region of interest" description="Disordered" evidence="4">
    <location>
        <begin position="435"/>
        <end position="474"/>
    </location>
</feature>
<evidence type="ECO:0000259" key="5">
    <source>
        <dbReference type="PROSITE" id="PS50600"/>
    </source>
</evidence>
<feature type="compositionally biased region" description="Polar residues" evidence="4">
    <location>
        <begin position="629"/>
        <end position="640"/>
    </location>
</feature>
<evidence type="ECO:0000313" key="7">
    <source>
        <dbReference type="Proteomes" id="UP001497457"/>
    </source>
</evidence>
<feature type="compositionally biased region" description="Low complexity" evidence="4">
    <location>
        <begin position="603"/>
        <end position="628"/>
    </location>
</feature>
<dbReference type="AlphaFoldDB" id="A0ABC8Z0I4"/>
<evidence type="ECO:0000313" key="6">
    <source>
        <dbReference type="EMBL" id="CAL4953548.1"/>
    </source>
</evidence>
<dbReference type="EMBL" id="OZ075128">
    <property type="protein sequence ID" value="CAL4953548.1"/>
    <property type="molecule type" value="Genomic_DNA"/>
</dbReference>
<dbReference type="Gene3D" id="3.40.395.10">
    <property type="entry name" value="Adenoviral Proteinase, Chain A"/>
    <property type="match status" value="1"/>
</dbReference>
<evidence type="ECO:0000256" key="2">
    <source>
        <dbReference type="ARBA" id="ARBA00022670"/>
    </source>
</evidence>
<accession>A0ABC8Z0I4</accession>
<dbReference type="GO" id="GO:0008233">
    <property type="term" value="F:peptidase activity"/>
    <property type="evidence" value="ECO:0007669"/>
    <property type="project" value="UniProtKB-KW"/>
</dbReference>
<feature type="domain" description="Ubiquitin-like protease family profile" evidence="5">
    <location>
        <begin position="665"/>
        <end position="887"/>
    </location>
</feature>
<dbReference type="InterPro" id="IPR003653">
    <property type="entry name" value="Peptidase_C48_C"/>
</dbReference>
<protein>
    <recommendedName>
        <fullName evidence="5">Ubiquitin-like protease family profile domain-containing protein</fullName>
    </recommendedName>
</protein>
<keyword evidence="7" id="KW-1185">Reference proteome</keyword>
<dbReference type="PANTHER" id="PTHR34835">
    <property type="entry name" value="OS07G0283600 PROTEIN-RELATED"/>
    <property type="match status" value="1"/>
</dbReference>
<name>A0ABC8Z0I4_9POAL</name>
<keyword evidence="3" id="KW-0378">Hydrolase</keyword>
<comment type="similarity">
    <text evidence="1">Belongs to the peptidase C48 family.</text>
</comment>
<organism evidence="6 7">
    <name type="scientific">Urochloa decumbens</name>
    <dbReference type="NCBI Taxonomy" id="240449"/>
    <lineage>
        <taxon>Eukaryota</taxon>
        <taxon>Viridiplantae</taxon>
        <taxon>Streptophyta</taxon>
        <taxon>Embryophyta</taxon>
        <taxon>Tracheophyta</taxon>
        <taxon>Spermatophyta</taxon>
        <taxon>Magnoliopsida</taxon>
        <taxon>Liliopsida</taxon>
        <taxon>Poales</taxon>
        <taxon>Poaceae</taxon>
        <taxon>PACMAD clade</taxon>
        <taxon>Panicoideae</taxon>
        <taxon>Panicodae</taxon>
        <taxon>Paniceae</taxon>
        <taxon>Melinidinae</taxon>
        <taxon>Urochloa</taxon>
    </lineage>
</organism>
<sequence length="932" mass="102975">MEKKSFSSNLKLGKFRSLIKNLTKEQKDLIRSCQFGSILDFDCSEAPMSVSFWLAKRFDVQTRTVNLQNGSSFALNPFTIHQILGIPLGGRKIPTRASKAAKDVIANDTGTGSVAPTVDQLFSLLNTGDVTGDKFLRIFMLIALAIFLCPTSYGSASAHYYSGIASVEDIPKYDWCSFVLDWLVTSIQKFQESAAKGNATGKDRTSSLGGCLFVLILKDPSETPFLVSSISSASFSRLPAQVEDFIVRLIPDDNQQVRKQLSDMCRSFYKDLMGSSLAAIQPVIIKQMCKMAKVMCDGLSMDNTRRGSVYINTSAQARTDVSIQTIRIATDNASREHRRPVDPNLDADTPADAAAHMPEKTMGVFHGDNVNVASPSSIQCAQKFRYNCPDSTSILDFNGVTQHNDEPGETVENEQNTILEDDSTMKSQSIAAKKLTSSTDATKAVNNPPQSGSSLRCDPQPGHVLGDNYDNPTIKVNDDITTRSSAACPDSMENEGNILGSPINNDGSDARALKNITKDPKTPPADCATGSQLYMDRVVPDSYDRSSIAVRKTATQLLYAADGREDVGSANDGPKKKRRLGLQNQSQQAAHLAPHVIVPPSPSIIDVASENNTSQTSSSSKEQSLTNSPATSVTNTSTNSEPDEGEVNVILSEKFTRRRAIRLPRALASPSVSLDIPRQKITVSKLETDLFHLATKRLGPKVKSKTIARIGRFHIDQRLFGDSLRPRKKVGTFLMNVFCEACNADYRENPQLKPSKCFLTSDAVDKLKSKKSTVEEIVEVLSNQTTGLLIGNFDMVFIPVCHSNHWWLIIANLRDHRFDILNSCEMDSTSSGITARICDMFRKLQHTMFPNSDIIDKKAFPMRVQPTPMQKTTYDCGIFVMKFLQIWDGRKIHDISQNDIVQHRKKIAAYILTHKFNEETIADVKKFIERDK</sequence>
<evidence type="ECO:0000256" key="4">
    <source>
        <dbReference type="SAM" id="MobiDB-lite"/>
    </source>
</evidence>
<evidence type="ECO:0000256" key="3">
    <source>
        <dbReference type="ARBA" id="ARBA00022801"/>
    </source>
</evidence>
<keyword evidence="2" id="KW-0645">Protease</keyword>
<proteinExistence type="inferred from homology"/>
<gene>
    <name evidence="6" type="ORF">URODEC1_LOCUS40224</name>
</gene>
<dbReference type="SUPFAM" id="SSF54001">
    <property type="entry name" value="Cysteine proteinases"/>
    <property type="match status" value="1"/>
</dbReference>
<dbReference type="GO" id="GO:0006508">
    <property type="term" value="P:proteolysis"/>
    <property type="evidence" value="ECO:0007669"/>
    <property type="project" value="UniProtKB-KW"/>
</dbReference>
<dbReference type="Proteomes" id="UP001497457">
    <property type="component" value="Chromosome 18b"/>
</dbReference>
<reference evidence="6" key="1">
    <citation type="submission" date="2024-10" db="EMBL/GenBank/DDBJ databases">
        <authorList>
            <person name="Ryan C."/>
        </authorList>
    </citation>
    <scope>NUCLEOTIDE SEQUENCE [LARGE SCALE GENOMIC DNA]</scope>
</reference>
<dbReference type="PANTHER" id="PTHR34835:SF82">
    <property type="entry name" value="OS01G0826651 PROTEIN"/>
    <property type="match status" value="1"/>
</dbReference>
<dbReference type="Pfam" id="PF02902">
    <property type="entry name" value="Peptidase_C48"/>
    <property type="match status" value="1"/>
</dbReference>
<dbReference type="InterPro" id="IPR038765">
    <property type="entry name" value="Papain-like_cys_pep_sf"/>
</dbReference>
<feature type="compositionally biased region" description="Polar residues" evidence="4">
    <location>
        <begin position="435"/>
        <end position="454"/>
    </location>
</feature>
<dbReference type="PROSITE" id="PS50600">
    <property type="entry name" value="ULP_PROTEASE"/>
    <property type="match status" value="1"/>
</dbReference>